<keyword evidence="3" id="KW-1185">Reference proteome</keyword>
<protein>
    <submittedName>
        <fullName evidence="2">Uncharacterized protein</fullName>
    </submittedName>
</protein>
<comment type="caution">
    <text evidence="2">The sequence shown here is derived from an EMBL/GenBank/DDBJ whole genome shotgun (WGS) entry which is preliminary data.</text>
</comment>
<proteinExistence type="predicted"/>
<feature type="transmembrane region" description="Helical" evidence="1">
    <location>
        <begin position="219"/>
        <end position="237"/>
    </location>
</feature>
<accession>A0ABV8BL98</accession>
<dbReference type="RefSeq" id="WP_382367322.1">
    <property type="nucleotide sequence ID" value="NZ_JBHRZI010000003.1"/>
</dbReference>
<feature type="transmembrane region" description="Helical" evidence="1">
    <location>
        <begin position="7"/>
        <end position="26"/>
    </location>
</feature>
<evidence type="ECO:0000313" key="3">
    <source>
        <dbReference type="Proteomes" id="UP001595690"/>
    </source>
</evidence>
<keyword evidence="1" id="KW-0812">Transmembrane</keyword>
<feature type="transmembrane region" description="Helical" evidence="1">
    <location>
        <begin position="268"/>
        <end position="285"/>
    </location>
</feature>
<feature type="transmembrane region" description="Helical" evidence="1">
    <location>
        <begin position="32"/>
        <end position="51"/>
    </location>
</feature>
<keyword evidence="1" id="KW-1133">Transmembrane helix</keyword>
<evidence type="ECO:0000256" key="1">
    <source>
        <dbReference type="SAM" id="Phobius"/>
    </source>
</evidence>
<gene>
    <name evidence="2" type="ORF">ACFOWZ_01280</name>
</gene>
<dbReference type="EMBL" id="JBHRZI010000003">
    <property type="protein sequence ID" value="MFC3890091.1"/>
    <property type="molecule type" value="Genomic_DNA"/>
</dbReference>
<dbReference type="Proteomes" id="UP001595690">
    <property type="component" value="Unassembled WGS sequence"/>
</dbReference>
<name>A0ABV8BL98_9PSEU</name>
<keyword evidence="1" id="KW-0472">Membrane</keyword>
<feature type="transmembrane region" description="Helical" evidence="1">
    <location>
        <begin position="243"/>
        <end position="261"/>
    </location>
</feature>
<reference evidence="3" key="1">
    <citation type="journal article" date="2019" name="Int. J. Syst. Evol. Microbiol.">
        <title>The Global Catalogue of Microorganisms (GCM) 10K type strain sequencing project: providing services to taxonomists for standard genome sequencing and annotation.</title>
        <authorList>
            <consortium name="The Broad Institute Genomics Platform"/>
            <consortium name="The Broad Institute Genome Sequencing Center for Infectious Disease"/>
            <person name="Wu L."/>
            <person name="Ma J."/>
        </authorList>
    </citation>
    <scope>NUCLEOTIDE SEQUENCE [LARGE SCALE GENOMIC DNA]</scope>
    <source>
        <strain evidence="3">CGMCC 4.7405</strain>
    </source>
</reference>
<feature type="transmembrane region" description="Helical" evidence="1">
    <location>
        <begin position="481"/>
        <end position="500"/>
    </location>
</feature>
<evidence type="ECO:0000313" key="2">
    <source>
        <dbReference type="EMBL" id="MFC3890091.1"/>
    </source>
</evidence>
<organism evidence="2 3">
    <name type="scientific">Lentzea rhizosphaerae</name>
    <dbReference type="NCBI Taxonomy" id="2041025"/>
    <lineage>
        <taxon>Bacteria</taxon>
        <taxon>Bacillati</taxon>
        <taxon>Actinomycetota</taxon>
        <taxon>Actinomycetes</taxon>
        <taxon>Pseudonocardiales</taxon>
        <taxon>Pseudonocardiaceae</taxon>
        <taxon>Lentzea</taxon>
    </lineage>
</organism>
<feature type="transmembrane region" description="Helical" evidence="1">
    <location>
        <begin position="291"/>
        <end position="311"/>
    </location>
</feature>
<sequence length="538" mass="57627">MKPHHWPFVALAVSAVAAITAVIVVGSKSPAVNVPILFGLPFAATYLAHLVSKRAPGKVLFEFRVDPRPSWYNDAVEVTGSGLEITASSGGGRMASGGPTRLSYGFTDLLGISTRQAVPGEAPWITLTDGRGLPVPSGDVVVLRTTTGEQVLPVETPQKFVALVRSRVSGLPEVHSTPAVQTAGHLDEVGEAPPPAGERTTPVDGPAVSLTGPPLAVRWLVGATLALAGTVVLPAVALITTPGVPWIVVTVPGVAGLVWVLNRNVPRTWGRVALLSVPVSVVWLIGMGRFLWIPVLLVLCPVLGHLGGRMFRLGANLGRSVEVRVPLRDGASLYVQRDRLVHRPSRAQAPGVPAQAVWLGDVTLAQPGSAPDVYQWPAPTGATAFVGQNPLLRLVARPQQWILPVTRAGELAELIRSRRGTPTLPTLTSVDEWRVLRQWAVRRTVGMGRGTYAPAGIGWRLFAAAFTGQYAWMFLAVGADAWIGILISVTLTAWLLADWWRVRGRMRVAEHNALPPGSRDWGETRADHAPIPGWRPWR</sequence>
<feature type="transmembrane region" description="Helical" evidence="1">
    <location>
        <begin position="457"/>
        <end position="475"/>
    </location>
</feature>